<feature type="binding site" evidence="13">
    <location>
        <position position="480"/>
    </location>
    <ligand>
        <name>ATP</name>
        <dbReference type="ChEBI" id="CHEBI:30616"/>
    </ligand>
</feature>
<feature type="non-terminal residue" evidence="16">
    <location>
        <position position="1"/>
    </location>
</feature>
<feature type="binding site" evidence="13">
    <location>
        <position position="244"/>
    </location>
    <ligand>
        <name>substrate</name>
    </ligand>
</feature>
<dbReference type="NCBIfam" id="TIGR01986">
    <property type="entry name" value="glut_syn_euk"/>
    <property type="match status" value="1"/>
</dbReference>
<feature type="binding site" evidence="13">
    <location>
        <position position="166"/>
    </location>
    <ligand>
        <name>ATP</name>
        <dbReference type="ChEBI" id="CHEBI:30616"/>
    </ligand>
</feature>
<dbReference type="InterPro" id="IPR016185">
    <property type="entry name" value="PreATP-grasp_dom_sf"/>
</dbReference>
<proteinExistence type="inferred from homology"/>
<dbReference type="SUPFAM" id="SSF52440">
    <property type="entry name" value="PreATP-grasp domain"/>
    <property type="match status" value="1"/>
</dbReference>
<evidence type="ECO:0000313" key="16">
    <source>
        <dbReference type="EMBL" id="CAJ0587050.1"/>
    </source>
</evidence>
<name>A0AA36DIL1_9BILA</name>
<feature type="binding site" evidence="14">
    <location>
        <position position="168"/>
    </location>
    <ligand>
        <name>Mg(2+)</name>
        <dbReference type="ChEBI" id="CHEBI:18420"/>
    </ligand>
</feature>
<sequence>MRGDKVVQLVKRMADAGRKRVLLADFPKLPLDDGLLKKLHEDSVDWAHANGLVMRTREAKDRSDICMSAPFSLLPSPFPRELFAHAEKVQNDIARLYLGLAHERDFLIKCHEAVVKTDEFTGKMVEIYKKVLDGGLAQTFTLAIQRSDYMAHKDTFSKELTLKQIEVNNIASSMGGHAERVTKLHRRHLAELGYTEQEIESACPRNEPIAMIGEALFTAWKTYGKSDAGILVVVENVNQNQLDQRHVEYELEKLGIGSSLVHRRNLTQCHETLALDSEKRLMLDQKHEISVVYFRAGYSPDHYPTDAEWDARLLMEQSAAIKTPWIGLQLANTKKVQQVLAEDGVLERFTPNPRTAAAIRSTFAGLWALETTEPAILKIIAHAEKSPDRYVLKPQLEGGAGNYYGDEIAEKLKTLSVDEKAAHILMEKLAPEVVQNYLVRAEHPIVLAECVGELGIYGYAYAELDGEVTARTGGHILRSKGKDVNEGGVAVGAAVIDSPFLYDMISDSDRTQ</sequence>
<dbReference type="PIRSF" id="PIRSF001558">
    <property type="entry name" value="GSHase"/>
    <property type="match status" value="1"/>
</dbReference>
<reference evidence="16" key="1">
    <citation type="submission" date="2023-06" db="EMBL/GenBank/DDBJ databases">
        <authorList>
            <person name="Delattre M."/>
        </authorList>
    </citation>
    <scope>NUCLEOTIDE SEQUENCE</scope>
    <source>
        <strain evidence="16">AF72</strain>
    </source>
</reference>
<evidence type="ECO:0000256" key="4">
    <source>
        <dbReference type="ARBA" id="ARBA00020821"/>
    </source>
</evidence>
<feature type="domain" description="Glutathione synthase substrate-binding" evidence="15">
    <location>
        <begin position="230"/>
        <end position="331"/>
    </location>
</feature>
<dbReference type="FunFam" id="3.40.50.1760:FF:000006">
    <property type="entry name" value="Glutathione synthetase"/>
    <property type="match status" value="1"/>
</dbReference>
<evidence type="ECO:0000256" key="13">
    <source>
        <dbReference type="PIRSR" id="PIRSR001558-1"/>
    </source>
</evidence>
<dbReference type="SUPFAM" id="SSF56059">
    <property type="entry name" value="Glutathione synthetase ATP-binding domain-like"/>
    <property type="match status" value="1"/>
</dbReference>
<dbReference type="Gene3D" id="3.30.1490.80">
    <property type="match status" value="1"/>
</dbReference>
<evidence type="ECO:0000256" key="9">
    <source>
        <dbReference type="ARBA" id="ARBA00022840"/>
    </source>
</evidence>
<evidence type="ECO:0000256" key="11">
    <source>
        <dbReference type="ARBA" id="ARBA00030403"/>
    </source>
</evidence>
<keyword evidence="9 13" id="KW-0067">ATP-binding</keyword>
<accession>A0AA36DIL1</accession>
<evidence type="ECO:0000256" key="5">
    <source>
        <dbReference type="ARBA" id="ARBA00022598"/>
    </source>
</evidence>
<dbReference type="InterPro" id="IPR014042">
    <property type="entry name" value="Glutathione_synthase_a-hlx"/>
</dbReference>
<dbReference type="Proteomes" id="UP001177023">
    <property type="component" value="Unassembled WGS sequence"/>
</dbReference>
<dbReference type="Gene3D" id="1.10.1080.10">
    <property type="entry name" value="Glutathione Synthetase, Chain A, domain 3"/>
    <property type="match status" value="1"/>
</dbReference>
<feature type="binding site" evidence="13">
    <location>
        <position position="453"/>
    </location>
    <ligand>
        <name>ATP</name>
        <dbReference type="ChEBI" id="CHEBI:30616"/>
    </ligand>
</feature>
<evidence type="ECO:0000256" key="3">
    <source>
        <dbReference type="ARBA" id="ARBA00012214"/>
    </source>
</evidence>
<keyword evidence="7 14" id="KW-0479">Metal-binding</keyword>
<comment type="catalytic activity">
    <reaction evidence="12">
        <text>gamma-L-glutamyl-L-cysteine + glycine + ATP = glutathione + ADP + phosphate + H(+)</text>
        <dbReference type="Rhea" id="RHEA:13557"/>
        <dbReference type="ChEBI" id="CHEBI:15378"/>
        <dbReference type="ChEBI" id="CHEBI:30616"/>
        <dbReference type="ChEBI" id="CHEBI:43474"/>
        <dbReference type="ChEBI" id="CHEBI:57305"/>
        <dbReference type="ChEBI" id="CHEBI:57925"/>
        <dbReference type="ChEBI" id="CHEBI:58173"/>
        <dbReference type="ChEBI" id="CHEBI:456216"/>
        <dbReference type="EC" id="6.3.2.3"/>
    </reaction>
    <physiologicalReaction direction="left-to-right" evidence="12">
        <dbReference type="Rhea" id="RHEA:13558"/>
    </physiologicalReaction>
</comment>
<dbReference type="PANTHER" id="PTHR11130">
    <property type="entry name" value="GLUTATHIONE SYNTHETASE"/>
    <property type="match status" value="1"/>
</dbReference>
<feature type="binding site" evidence="13">
    <location>
        <position position="478"/>
    </location>
    <ligand>
        <name>substrate</name>
    </ligand>
</feature>
<comment type="cofactor">
    <cofactor evidence="14">
        <name>Mg(2+)</name>
        <dbReference type="ChEBI" id="CHEBI:18420"/>
    </cofactor>
    <text evidence="14">Binds 1 Mg(2+) ion per subunit.</text>
</comment>
<dbReference type="Pfam" id="PF03199">
    <property type="entry name" value="GSH_synthase"/>
    <property type="match status" value="1"/>
</dbReference>
<dbReference type="EC" id="6.3.2.3" evidence="3"/>
<dbReference type="InterPro" id="IPR014709">
    <property type="entry name" value="Glutathione_synthase_C_euk"/>
</dbReference>
<dbReference type="PANTHER" id="PTHR11130:SF0">
    <property type="entry name" value="GLUTATHIONE SYNTHETASE"/>
    <property type="match status" value="1"/>
</dbReference>
<feature type="binding site" evidence="14">
    <location>
        <position position="166"/>
    </location>
    <ligand>
        <name>Mg(2+)</name>
        <dbReference type="ChEBI" id="CHEBI:18420"/>
    </ligand>
</feature>
<keyword evidence="6" id="KW-0317">Glutathione biosynthesis</keyword>
<comment type="pathway">
    <text evidence="1">Sulfur metabolism; glutathione biosynthesis; glutathione from L-cysteine and L-glutamate: step 2/2.</text>
</comment>
<feature type="binding site" evidence="14">
    <location>
        <position position="397"/>
    </location>
    <ligand>
        <name>Mg(2+)</name>
        <dbReference type="ChEBI" id="CHEBI:18420"/>
    </ligand>
</feature>
<feature type="binding site" evidence="13">
    <location>
        <begin position="393"/>
        <end position="402"/>
    </location>
    <ligand>
        <name>ATP</name>
        <dbReference type="ChEBI" id="CHEBI:30616"/>
    </ligand>
</feature>
<dbReference type="InterPro" id="IPR037013">
    <property type="entry name" value="GSH-S_sub-bd_sf"/>
</dbReference>
<feature type="binding site" evidence="13">
    <location>
        <position position="334"/>
    </location>
    <ligand>
        <name>ATP</name>
        <dbReference type="ChEBI" id="CHEBI:30616"/>
    </ligand>
</feature>
<gene>
    <name evidence="16" type="ORF">MSPICULIGERA_LOCUS25030</name>
</gene>
<dbReference type="Gene3D" id="3.40.50.1760">
    <property type="entry name" value="Glutathione synthase, substrate-binding domain superfamily, eukaryotic"/>
    <property type="match status" value="1"/>
</dbReference>
<dbReference type="GO" id="GO:0046872">
    <property type="term" value="F:metal ion binding"/>
    <property type="evidence" value="ECO:0007669"/>
    <property type="project" value="UniProtKB-KW"/>
</dbReference>
<protein>
    <recommendedName>
        <fullName evidence="4">Glutathione synthetase</fullName>
        <ecNumber evidence="3">6.3.2.3</ecNumber>
    </recommendedName>
    <alternativeName>
        <fullName evidence="11">Glutathione synthase</fullName>
    </alternativeName>
</protein>
<dbReference type="GO" id="GO:0005524">
    <property type="term" value="F:ATP binding"/>
    <property type="evidence" value="ECO:0007669"/>
    <property type="project" value="UniProtKB-KW"/>
</dbReference>
<organism evidence="16 17">
    <name type="scientific">Mesorhabditis spiculigera</name>
    <dbReference type="NCBI Taxonomy" id="96644"/>
    <lineage>
        <taxon>Eukaryota</taxon>
        <taxon>Metazoa</taxon>
        <taxon>Ecdysozoa</taxon>
        <taxon>Nematoda</taxon>
        <taxon>Chromadorea</taxon>
        <taxon>Rhabditida</taxon>
        <taxon>Rhabditina</taxon>
        <taxon>Rhabditomorpha</taxon>
        <taxon>Rhabditoidea</taxon>
        <taxon>Rhabditidae</taxon>
        <taxon>Mesorhabditinae</taxon>
        <taxon>Mesorhabditis</taxon>
    </lineage>
</organism>
<keyword evidence="5" id="KW-0436">Ligase</keyword>
<dbReference type="InterPro" id="IPR004887">
    <property type="entry name" value="GSH_synth_subst-bd"/>
</dbReference>
<dbReference type="GO" id="GO:0004363">
    <property type="term" value="F:glutathione synthase activity"/>
    <property type="evidence" value="ECO:0007669"/>
    <property type="project" value="UniProtKB-EC"/>
</dbReference>
<dbReference type="Pfam" id="PF03917">
    <property type="entry name" value="GSH_synth_ATP"/>
    <property type="match status" value="1"/>
</dbReference>
<dbReference type="Gene3D" id="3.30.470.20">
    <property type="entry name" value="ATP-grasp fold, B domain"/>
    <property type="match status" value="1"/>
</dbReference>
<dbReference type="InterPro" id="IPR014049">
    <property type="entry name" value="Glutathione_synthase_N_euk"/>
</dbReference>
<dbReference type="EMBL" id="CATQJA010002709">
    <property type="protein sequence ID" value="CAJ0587050.1"/>
    <property type="molecule type" value="Genomic_DNA"/>
</dbReference>
<evidence type="ECO:0000256" key="7">
    <source>
        <dbReference type="ARBA" id="ARBA00022723"/>
    </source>
</evidence>
<evidence type="ECO:0000256" key="6">
    <source>
        <dbReference type="ARBA" id="ARBA00022684"/>
    </source>
</evidence>
<keyword evidence="8 13" id="KW-0547">Nucleotide-binding</keyword>
<dbReference type="InterPro" id="IPR005615">
    <property type="entry name" value="Glutathione_synthase"/>
</dbReference>
<comment type="caution">
    <text evidence="16">The sequence shown here is derived from an EMBL/GenBank/DDBJ whole genome shotgun (WGS) entry which is preliminary data.</text>
</comment>
<keyword evidence="17" id="KW-1185">Reference proteome</keyword>
<keyword evidence="10 14" id="KW-0460">Magnesium</keyword>
<evidence type="ECO:0000256" key="8">
    <source>
        <dbReference type="ARBA" id="ARBA00022741"/>
    </source>
</evidence>
<comment type="similarity">
    <text evidence="2">Belongs to the eukaryotic GSH synthase family.</text>
</comment>
<evidence type="ECO:0000256" key="2">
    <source>
        <dbReference type="ARBA" id="ARBA00010385"/>
    </source>
</evidence>
<feature type="binding site" evidence="13">
    <location>
        <position position="486"/>
    </location>
    <ligand>
        <name>ATP</name>
        <dbReference type="ChEBI" id="CHEBI:30616"/>
    </ligand>
</feature>
<dbReference type="GO" id="GO:0005829">
    <property type="term" value="C:cytosol"/>
    <property type="evidence" value="ECO:0007669"/>
    <property type="project" value="TreeGrafter"/>
</dbReference>
<evidence type="ECO:0000256" key="10">
    <source>
        <dbReference type="ARBA" id="ARBA00022842"/>
    </source>
</evidence>
<evidence type="ECO:0000256" key="14">
    <source>
        <dbReference type="PIRSR" id="PIRSR001558-2"/>
    </source>
</evidence>
<dbReference type="AlphaFoldDB" id="A0AA36DIL1"/>
<feature type="binding site" evidence="13">
    <location>
        <position position="146"/>
    </location>
    <ligand>
        <name>substrate</name>
    </ligand>
</feature>
<evidence type="ECO:0000256" key="12">
    <source>
        <dbReference type="ARBA" id="ARBA00048871"/>
    </source>
</evidence>
<evidence type="ECO:0000256" key="1">
    <source>
        <dbReference type="ARBA" id="ARBA00004965"/>
    </source>
</evidence>
<evidence type="ECO:0000313" key="17">
    <source>
        <dbReference type="Proteomes" id="UP001177023"/>
    </source>
</evidence>
<dbReference type="Gene3D" id="3.30.1490.50">
    <property type="match status" value="1"/>
</dbReference>
<evidence type="ECO:0000259" key="15">
    <source>
        <dbReference type="Pfam" id="PF03199"/>
    </source>
</evidence>
<dbReference type="GO" id="GO:0043295">
    <property type="term" value="F:glutathione binding"/>
    <property type="evidence" value="ECO:0007669"/>
    <property type="project" value="TreeGrafter"/>
</dbReference>
<feature type="binding site" evidence="13">
    <location>
        <position position="404"/>
    </location>
    <ligand>
        <name>ATP</name>
        <dbReference type="ChEBI" id="CHEBI:30616"/>
    </ligand>
</feature>